<evidence type="ECO:0000256" key="1">
    <source>
        <dbReference type="ARBA" id="ARBA00000553"/>
    </source>
</evidence>
<dbReference type="GO" id="GO:0016787">
    <property type="term" value="F:hydrolase activity"/>
    <property type="evidence" value="ECO:0007669"/>
    <property type="project" value="UniProtKB-KW"/>
</dbReference>
<dbReference type="InterPro" id="IPR003730">
    <property type="entry name" value="Cu_polyphenol_OxRdtase"/>
</dbReference>
<dbReference type="Pfam" id="PF02578">
    <property type="entry name" value="Cu-oxidase_4"/>
    <property type="match status" value="1"/>
</dbReference>
<evidence type="ECO:0000256" key="3">
    <source>
        <dbReference type="ARBA" id="ARBA00007353"/>
    </source>
</evidence>
<comment type="similarity">
    <text evidence="3">Belongs to the purine nucleoside phosphorylase YfiH/LACC1 family.</text>
</comment>
<dbReference type="GO" id="GO:0017061">
    <property type="term" value="F:S-methyl-5-thioadenosine phosphorylase activity"/>
    <property type="evidence" value="ECO:0007669"/>
    <property type="project" value="UniProtKB-EC"/>
</dbReference>
<reference evidence="11" key="1">
    <citation type="submission" date="2020-10" db="EMBL/GenBank/DDBJ databases">
        <authorList>
            <person name="Gilroy R."/>
        </authorList>
    </citation>
    <scope>NUCLEOTIDE SEQUENCE</scope>
    <source>
        <strain evidence="11">CHK191-8634</strain>
    </source>
</reference>
<dbReference type="InterPro" id="IPR038371">
    <property type="entry name" value="Cu_polyphenol_OxRdtase_sf"/>
</dbReference>
<evidence type="ECO:0000256" key="4">
    <source>
        <dbReference type="ARBA" id="ARBA00022679"/>
    </source>
</evidence>
<dbReference type="AlphaFoldDB" id="A0A9D1IUH8"/>
<proteinExistence type="inferred from homology"/>
<evidence type="ECO:0000256" key="7">
    <source>
        <dbReference type="ARBA" id="ARBA00022833"/>
    </source>
</evidence>
<evidence type="ECO:0000256" key="9">
    <source>
        <dbReference type="ARBA" id="ARBA00048968"/>
    </source>
</evidence>
<dbReference type="GO" id="GO:0005507">
    <property type="term" value="F:copper ion binding"/>
    <property type="evidence" value="ECO:0007669"/>
    <property type="project" value="TreeGrafter"/>
</dbReference>
<keyword evidence="7" id="KW-0862">Zinc</keyword>
<name>A0A9D1IUH8_9CLOT</name>
<comment type="catalytic activity">
    <reaction evidence="1">
        <text>inosine + phosphate = alpha-D-ribose 1-phosphate + hypoxanthine</text>
        <dbReference type="Rhea" id="RHEA:27646"/>
        <dbReference type="ChEBI" id="CHEBI:17368"/>
        <dbReference type="ChEBI" id="CHEBI:17596"/>
        <dbReference type="ChEBI" id="CHEBI:43474"/>
        <dbReference type="ChEBI" id="CHEBI:57720"/>
        <dbReference type="EC" id="2.4.2.1"/>
    </reaction>
    <physiologicalReaction direction="left-to-right" evidence="1">
        <dbReference type="Rhea" id="RHEA:27647"/>
    </physiologicalReaction>
</comment>
<organism evidence="11 12">
    <name type="scientific">Candidatus Ventrousia excrementavium</name>
    <dbReference type="NCBI Taxonomy" id="2840961"/>
    <lineage>
        <taxon>Bacteria</taxon>
        <taxon>Bacillati</taxon>
        <taxon>Bacillota</taxon>
        <taxon>Clostridia</taxon>
        <taxon>Eubacteriales</taxon>
        <taxon>Clostridiaceae</taxon>
        <taxon>Clostridiaceae incertae sedis</taxon>
        <taxon>Candidatus Ventrousia</taxon>
    </lineage>
</organism>
<evidence type="ECO:0000256" key="8">
    <source>
        <dbReference type="ARBA" id="ARBA00047989"/>
    </source>
</evidence>
<comment type="caution">
    <text evidence="11">The sequence shown here is derived from an EMBL/GenBank/DDBJ whole genome shotgun (WGS) entry which is preliminary data.</text>
</comment>
<comment type="catalytic activity">
    <reaction evidence="10">
        <text>S-methyl-5'-thioadenosine + phosphate = 5-(methylsulfanyl)-alpha-D-ribose 1-phosphate + adenine</text>
        <dbReference type="Rhea" id="RHEA:11852"/>
        <dbReference type="ChEBI" id="CHEBI:16708"/>
        <dbReference type="ChEBI" id="CHEBI:17509"/>
        <dbReference type="ChEBI" id="CHEBI:43474"/>
        <dbReference type="ChEBI" id="CHEBI:58533"/>
        <dbReference type="EC" id="2.4.2.28"/>
    </reaction>
    <physiologicalReaction direction="left-to-right" evidence="10">
        <dbReference type="Rhea" id="RHEA:11853"/>
    </physiologicalReaction>
</comment>
<dbReference type="Gene3D" id="3.60.140.10">
    <property type="entry name" value="CNF1/YfiH-like putative cysteine hydrolases"/>
    <property type="match status" value="1"/>
</dbReference>
<dbReference type="InterPro" id="IPR011324">
    <property type="entry name" value="Cytotoxic_necrot_fac-like_cat"/>
</dbReference>
<keyword evidence="4" id="KW-0808">Transferase</keyword>
<evidence type="ECO:0000256" key="10">
    <source>
        <dbReference type="ARBA" id="ARBA00049893"/>
    </source>
</evidence>
<dbReference type="PANTHER" id="PTHR30616">
    <property type="entry name" value="UNCHARACTERIZED PROTEIN YFIH"/>
    <property type="match status" value="1"/>
</dbReference>
<sequence length="269" mass="30160">MPDLIRTEQDGLTYFQSPQLLAYPRVRHGFFTRLGGVSTGDFASLNFRFTGDDHDKVMRNYAIAAQVLGGSEGDIVRTNQQHTDCIEVVTEHPGEFKFAKEGAPVDALMTNVCGVILTGFYADCQLLMLYDHKVKAVAVVHAGWRGVKNEIARKTIEKMSEVYGTRPRDLECVVGPSICRSCFETDDDVYEALSETYGEKISDFVYRQDEKWHIDLKNITYSSLISAGIPSYNIDISSICPCCGDRSLWWSHRRQGNARGVHAGMIMLV</sequence>
<dbReference type="CDD" id="cd16833">
    <property type="entry name" value="YfiH"/>
    <property type="match status" value="1"/>
</dbReference>
<keyword evidence="6" id="KW-0378">Hydrolase</keyword>
<comment type="function">
    <text evidence="2">Purine nucleoside enzyme that catalyzes the phosphorolysis of adenosine and inosine nucleosides, yielding D-ribose 1-phosphate and the respective free bases, adenine and hypoxanthine. Also catalyzes the phosphorolysis of S-methyl-5'-thioadenosine into adenine and S-methyl-5-thio-alpha-D-ribose 1-phosphate. Also has adenosine deaminase activity.</text>
</comment>
<comment type="catalytic activity">
    <reaction evidence="9">
        <text>adenosine + phosphate = alpha-D-ribose 1-phosphate + adenine</text>
        <dbReference type="Rhea" id="RHEA:27642"/>
        <dbReference type="ChEBI" id="CHEBI:16335"/>
        <dbReference type="ChEBI" id="CHEBI:16708"/>
        <dbReference type="ChEBI" id="CHEBI:43474"/>
        <dbReference type="ChEBI" id="CHEBI:57720"/>
        <dbReference type="EC" id="2.4.2.1"/>
    </reaction>
    <physiologicalReaction direction="left-to-right" evidence="9">
        <dbReference type="Rhea" id="RHEA:27643"/>
    </physiologicalReaction>
</comment>
<evidence type="ECO:0000256" key="5">
    <source>
        <dbReference type="ARBA" id="ARBA00022723"/>
    </source>
</evidence>
<evidence type="ECO:0000256" key="6">
    <source>
        <dbReference type="ARBA" id="ARBA00022801"/>
    </source>
</evidence>
<dbReference type="EMBL" id="DVMR01000033">
    <property type="protein sequence ID" value="HIU43380.1"/>
    <property type="molecule type" value="Genomic_DNA"/>
</dbReference>
<dbReference type="Proteomes" id="UP000824073">
    <property type="component" value="Unassembled WGS sequence"/>
</dbReference>
<keyword evidence="5" id="KW-0479">Metal-binding</keyword>
<accession>A0A9D1IUH8</accession>
<gene>
    <name evidence="11" type="ORF">IAB67_03680</name>
</gene>
<reference evidence="11" key="2">
    <citation type="journal article" date="2021" name="PeerJ">
        <title>Extensive microbial diversity within the chicken gut microbiome revealed by metagenomics and culture.</title>
        <authorList>
            <person name="Gilroy R."/>
            <person name="Ravi A."/>
            <person name="Getino M."/>
            <person name="Pursley I."/>
            <person name="Horton D.L."/>
            <person name="Alikhan N.F."/>
            <person name="Baker D."/>
            <person name="Gharbi K."/>
            <person name="Hall N."/>
            <person name="Watson M."/>
            <person name="Adriaenssens E.M."/>
            <person name="Foster-Nyarko E."/>
            <person name="Jarju S."/>
            <person name="Secka A."/>
            <person name="Antonio M."/>
            <person name="Oren A."/>
            <person name="Chaudhuri R.R."/>
            <person name="La Ragione R."/>
            <person name="Hildebrand F."/>
            <person name="Pallen M.J."/>
        </authorList>
    </citation>
    <scope>NUCLEOTIDE SEQUENCE</scope>
    <source>
        <strain evidence="11">CHK191-8634</strain>
    </source>
</reference>
<comment type="catalytic activity">
    <reaction evidence="8">
        <text>adenosine + H2O + H(+) = inosine + NH4(+)</text>
        <dbReference type="Rhea" id="RHEA:24408"/>
        <dbReference type="ChEBI" id="CHEBI:15377"/>
        <dbReference type="ChEBI" id="CHEBI:15378"/>
        <dbReference type="ChEBI" id="CHEBI:16335"/>
        <dbReference type="ChEBI" id="CHEBI:17596"/>
        <dbReference type="ChEBI" id="CHEBI:28938"/>
        <dbReference type="EC" id="3.5.4.4"/>
    </reaction>
    <physiologicalReaction direction="left-to-right" evidence="8">
        <dbReference type="Rhea" id="RHEA:24409"/>
    </physiologicalReaction>
</comment>
<dbReference type="PANTHER" id="PTHR30616:SF2">
    <property type="entry name" value="PURINE NUCLEOSIDE PHOSPHORYLASE LACC1"/>
    <property type="match status" value="1"/>
</dbReference>
<evidence type="ECO:0000256" key="2">
    <source>
        <dbReference type="ARBA" id="ARBA00003215"/>
    </source>
</evidence>
<evidence type="ECO:0000313" key="11">
    <source>
        <dbReference type="EMBL" id="HIU43380.1"/>
    </source>
</evidence>
<dbReference type="SUPFAM" id="SSF64438">
    <property type="entry name" value="CNF1/YfiH-like putative cysteine hydrolases"/>
    <property type="match status" value="1"/>
</dbReference>
<protein>
    <submittedName>
        <fullName evidence="11">Laccase domain-containing protein</fullName>
    </submittedName>
</protein>
<evidence type="ECO:0000313" key="12">
    <source>
        <dbReference type="Proteomes" id="UP000824073"/>
    </source>
</evidence>